<sequence>MANRLDALICAQTKEILEAAEVKTPVHSVSVMLHLLRQGPASIADIARSQERSHQLIVSRVAPLEKSGLVKMETDPEDERRKILSFTRAGAIDARKAERVSLKIAASFTDLHEELGVDLMALLERAEQLLRQKPLAVRNAAPAKRVRRKASTRAA</sequence>
<evidence type="ECO:0000313" key="3">
    <source>
        <dbReference type="Proteomes" id="UP001596116"/>
    </source>
</evidence>
<dbReference type="SUPFAM" id="SSF46785">
    <property type="entry name" value="Winged helix' DNA-binding domain"/>
    <property type="match status" value="1"/>
</dbReference>
<dbReference type="Pfam" id="PF12802">
    <property type="entry name" value="MarR_2"/>
    <property type="match status" value="1"/>
</dbReference>
<dbReference type="InterPro" id="IPR000835">
    <property type="entry name" value="HTH_MarR-typ"/>
</dbReference>
<name>A0ABW1KSD6_9PROT</name>
<proteinExistence type="predicted"/>
<dbReference type="Proteomes" id="UP001596116">
    <property type="component" value="Unassembled WGS sequence"/>
</dbReference>
<dbReference type="SMART" id="SM00347">
    <property type="entry name" value="HTH_MARR"/>
    <property type="match status" value="1"/>
</dbReference>
<evidence type="ECO:0000313" key="2">
    <source>
        <dbReference type="EMBL" id="MFC6034966.1"/>
    </source>
</evidence>
<dbReference type="Gene3D" id="1.10.10.10">
    <property type="entry name" value="Winged helix-like DNA-binding domain superfamily/Winged helix DNA-binding domain"/>
    <property type="match status" value="1"/>
</dbReference>
<feature type="domain" description="HTH marR-type" evidence="1">
    <location>
        <begin position="15"/>
        <end position="113"/>
    </location>
</feature>
<dbReference type="InterPro" id="IPR036390">
    <property type="entry name" value="WH_DNA-bd_sf"/>
</dbReference>
<dbReference type="InterPro" id="IPR036388">
    <property type="entry name" value="WH-like_DNA-bd_sf"/>
</dbReference>
<accession>A0ABW1KSD6</accession>
<protein>
    <submittedName>
        <fullName evidence="2">MarR family transcriptional regulator</fullName>
    </submittedName>
</protein>
<keyword evidence="3" id="KW-1185">Reference proteome</keyword>
<dbReference type="RefSeq" id="WP_379923929.1">
    <property type="nucleotide sequence ID" value="NZ_JBHPON010000001.1"/>
</dbReference>
<dbReference type="EMBL" id="JBHPON010000001">
    <property type="protein sequence ID" value="MFC6034966.1"/>
    <property type="molecule type" value="Genomic_DNA"/>
</dbReference>
<gene>
    <name evidence="2" type="ORF">ACFMB1_05385</name>
</gene>
<comment type="caution">
    <text evidence="2">The sequence shown here is derived from an EMBL/GenBank/DDBJ whole genome shotgun (WGS) entry which is preliminary data.</text>
</comment>
<reference evidence="2 3" key="1">
    <citation type="submission" date="2024-09" db="EMBL/GenBank/DDBJ databases">
        <authorList>
            <person name="Zhang Z.-H."/>
        </authorList>
    </citation>
    <scope>NUCLEOTIDE SEQUENCE [LARGE SCALE GENOMIC DNA]</scope>
    <source>
        <strain evidence="2 3">HHTR114</strain>
    </source>
</reference>
<evidence type="ECO:0000259" key="1">
    <source>
        <dbReference type="SMART" id="SM00347"/>
    </source>
</evidence>
<organism evidence="2 3">
    <name type="scientific">Hyphococcus aureus</name>
    <dbReference type="NCBI Taxonomy" id="2666033"/>
    <lineage>
        <taxon>Bacteria</taxon>
        <taxon>Pseudomonadati</taxon>
        <taxon>Pseudomonadota</taxon>
        <taxon>Alphaproteobacteria</taxon>
        <taxon>Parvularculales</taxon>
        <taxon>Parvularculaceae</taxon>
        <taxon>Hyphococcus</taxon>
    </lineage>
</organism>